<sequence length="130" mass="14424">MVTVESPTFLSFASSGVVLGGHNNNFIFVVGGAIIDPFSQDKIVNEQILLEYDILNNKWRRIAMSSAPNLNWRVQFVLLSDNNGKAYLHGGHNGKFLDNFSSVLLNDGRLVIIGGYGCQRMMFPHIRPIG</sequence>
<gene>
    <name evidence="1" type="ORF">FCALED_LOCUS4043</name>
</gene>
<dbReference type="Proteomes" id="UP000789570">
    <property type="component" value="Unassembled WGS sequence"/>
</dbReference>
<keyword evidence="2" id="KW-1185">Reference proteome</keyword>
<reference evidence="1" key="1">
    <citation type="submission" date="2021-06" db="EMBL/GenBank/DDBJ databases">
        <authorList>
            <person name="Kallberg Y."/>
            <person name="Tangrot J."/>
            <person name="Rosling A."/>
        </authorList>
    </citation>
    <scope>NUCLEOTIDE SEQUENCE</scope>
    <source>
        <strain evidence="1">UK204</strain>
    </source>
</reference>
<accession>A0A9N9F3V3</accession>
<organism evidence="1 2">
    <name type="scientific">Funneliformis caledonium</name>
    <dbReference type="NCBI Taxonomy" id="1117310"/>
    <lineage>
        <taxon>Eukaryota</taxon>
        <taxon>Fungi</taxon>
        <taxon>Fungi incertae sedis</taxon>
        <taxon>Mucoromycota</taxon>
        <taxon>Glomeromycotina</taxon>
        <taxon>Glomeromycetes</taxon>
        <taxon>Glomerales</taxon>
        <taxon>Glomeraceae</taxon>
        <taxon>Funneliformis</taxon>
    </lineage>
</organism>
<dbReference type="AlphaFoldDB" id="A0A9N9F3V3"/>
<evidence type="ECO:0000313" key="2">
    <source>
        <dbReference type="Proteomes" id="UP000789570"/>
    </source>
</evidence>
<dbReference type="OrthoDB" id="432528at2759"/>
<evidence type="ECO:0000313" key="1">
    <source>
        <dbReference type="EMBL" id="CAG8507914.1"/>
    </source>
</evidence>
<dbReference type="SUPFAM" id="SSF117281">
    <property type="entry name" value="Kelch motif"/>
    <property type="match status" value="1"/>
</dbReference>
<comment type="caution">
    <text evidence="1">The sequence shown here is derived from an EMBL/GenBank/DDBJ whole genome shotgun (WGS) entry which is preliminary data.</text>
</comment>
<proteinExistence type="predicted"/>
<name>A0A9N9F3V3_9GLOM</name>
<dbReference type="InterPro" id="IPR015915">
    <property type="entry name" value="Kelch-typ_b-propeller"/>
</dbReference>
<protein>
    <submittedName>
        <fullName evidence="1">2342_t:CDS:1</fullName>
    </submittedName>
</protein>
<dbReference type="EMBL" id="CAJVPQ010000756">
    <property type="protein sequence ID" value="CAG8507914.1"/>
    <property type="molecule type" value="Genomic_DNA"/>
</dbReference>
<dbReference type="Gene3D" id="2.120.10.80">
    <property type="entry name" value="Kelch-type beta propeller"/>
    <property type="match status" value="1"/>
</dbReference>